<dbReference type="PRINTS" id="PR00598">
    <property type="entry name" value="HTHMARR"/>
</dbReference>
<accession>A0A059E0A6</accession>
<keyword evidence="2" id="KW-0238">DNA-binding</keyword>
<evidence type="ECO:0000313" key="5">
    <source>
        <dbReference type="EMBL" id="KCZ60154.1"/>
    </source>
</evidence>
<name>A0A059E0A6_9PROT</name>
<dbReference type="RefSeq" id="WP_051599949.1">
    <property type="nucleotide sequence ID" value="NZ_AWFH01000029.1"/>
</dbReference>
<proteinExistence type="predicted"/>
<dbReference type="PROSITE" id="PS50995">
    <property type="entry name" value="HTH_MARR_2"/>
    <property type="match status" value="1"/>
</dbReference>
<evidence type="ECO:0000256" key="2">
    <source>
        <dbReference type="ARBA" id="ARBA00023125"/>
    </source>
</evidence>
<dbReference type="Proteomes" id="UP000024547">
    <property type="component" value="Unassembled WGS sequence"/>
</dbReference>
<dbReference type="GO" id="GO:0003700">
    <property type="term" value="F:DNA-binding transcription factor activity"/>
    <property type="evidence" value="ECO:0007669"/>
    <property type="project" value="InterPro"/>
</dbReference>
<dbReference type="Gene3D" id="1.10.10.10">
    <property type="entry name" value="Winged helix-like DNA-binding domain superfamily/Winged helix DNA-binding domain"/>
    <property type="match status" value="1"/>
</dbReference>
<keyword evidence="6" id="KW-1185">Reference proteome</keyword>
<evidence type="ECO:0000256" key="3">
    <source>
        <dbReference type="ARBA" id="ARBA00023163"/>
    </source>
</evidence>
<protein>
    <recommendedName>
        <fullName evidence="4">HTH marR-type domain-containing protein</fullName>
    </recommendedName>
</protein>
<evidence type="ECO:0000256" key="1">
    <source>
        <dbReference type="ARBA" id="ARBA00023015"/>
    </source>
</evidence>
<dbReference type="PANTHER" id="PTHR42756:SF1">
    <property type="entry name" value="TRANSCRIPTIONAL REPRESSOR OF EMRAB OPERON"/>
    <property type="match status" value="1"/>
</dbReference>
<dbReference type="STRING" id="1280948.HY36_17765"/>
<dbReference type="AlphaFoldDB" id="A0A059E0A6"/>
<gene>
    <name evidence="5" type="ORF">HY36_17765</name>
</gene>
<evidence type="ECO:0000259" key="4">
    <source>
        <dbReference type="PROSITE" id="PS50995"/>
    </source>
</evidence>
<dbReference type="Pfam" id="PF01047">
    <property type="entry name" value="MarR"/>
    <property type="match status" value="1"/>
</dbReference>
<sequence length="157" mass="18337">MAQKNNQRFADSDFLNDERIELAFLIGRVTRELRRRFDVDMAALELTRAQWRAMLYVFRLSNPTQTELAEIMELGRASVGALIDQLERSGYVSRVADSQDRRVWRVVPSRLALSRRSKIDRAGRRVAAELFAEFEEKDLRNLRRCLEKLIPKNPAEN</sequence>
<dbReference type="OrthoDB" id="582199at2"/>
<keyword evidence="3" id="KW-0804">Transcription</keyword>
<keyword evidence="1" id="KW-0805">Transcription regulation</keyword>
<evidence type="ECO:0000313" key="6">
    <source>
        <dbReference type="Proteomes" id="UP000024547"/>
    </source>
</evidence>
<feature type="domain" description="HTH marR-type" evidence="4">
    <location>
        <begin position="19"/>
        <end position="151"/>
    </location>
</feature>
<dbReference type="InterPro" id="IPR000835">
    <property type="entry name" value="HTH_MarR-typ"/>
</dbReference>
<dbReference type="SMART" id="SM00347">
    <property type="entry name" value="HTH_MARR"/>
    <property type="match status" value="1"/>
</dbReference>
<dbReference type="InterPro" id="IPR036390">
    <property type="entry name" value="WH_DNA-bd_sf"/>
</dbReference>
<dbReference type="PANTHER" id="PTHR42756">
    <property type="entry name" value="TRANSCRIPTIONAL REGULATOR, MARR"/>
    <property type="match status" value="1"/>
</dbReference>
<reference evidence="5 6" key="1">
    <citation type="journal article" date="2014" name="Antonie Van Leeuwenhoek">
        <title>Hyphomonas beringensis sp. nov. and Hyphomonas chukchiensis sp. nov., isolated from surface seawater of the Bering Sea and Chukchi Sea.</title>
        <authorList>
            <person name="Li C."/>
            <person name="Lai Q."/>
            <person name="Li G."/>
            <person name="Dong C."/>
            <person name="Wang J."/>
            <person name="Liao Y."/>
            <person name="Shao Z."/>
        </authorList>
    </citation>
    <scope>NUCLEOTIDE SEQUENCE [LARGE SCALE GENOMIC DNA]</scope>
    <source>
        <strain evidence="5 6">22II1-22F38</strain>
    </source>
</reference>
<dbReference type="eggNOG" id="COG1846">
    <property type="taxonomic scope" value="Bacteria"/>
</dbReference>
<comment type="caution">
    <text evidence="5">The sequence shown here is derived from an EMBL/GenBank/DDBJ whole genome shotgun (WGS) entry which is preliminary data.</text>
</comment>
<organism evidence="5 6">
    <name type="scientific">Hyphomonas atlantica</name>
    <dbReference type="NCBI Taxonomy" id="1280948"/>
    <lineage>
        <taxon>Bacteria</taxon>
        <taxon>Pseudomonadati</taxon>
        <taxon>Pseudomonadota</taxon>
        <taxon>Alphaproteobacteria</taxon>
        <taxon>Hyphomonadales</taxon>
        <taxon>Hyphomonadaceae</taxon>
        <taxon>Hyphomonas</taxon>
    </lineage>
</organism>
<dbReference type="GO" id="GO:0003677">
    <property type="term" value="F:DNA binding"/>
    <property type="evidence" value="ECO:0007669"/>
    <property type="project" value="UniProtKB-KW"/>
</dbReference>
<dbReference type="EMBL" id="AWFH01000029">
    <property type="protein sequence ID" value="KCZ60154.1"/>
    <property type="molecule type" value="Genomic_DNA"/>
</dbReference>
<dbReference type="SUPFAM" id="SSF46785">
    <property type="entry name" value="Winged helix' DNA-binding domain"/>
    <property type="match status" value="1"/>
</dbReference>
<dbReference type="InterPro" id="IPR036388">
    <property type="entry name" value="WH-like_DNA-bd_sf"/>
</dbReference>